<dbReference type="InterPro" id="IPR029069">
    <property type="entry name" value="HotDog_dom_sf"/>
</dbReference>
<dbReference type="AlphaFoldDB" id="N9DNV0"/>
<protein>
    <recommendedName>
        <fullName evidence="3">DUF4442 domain-containing protein</fullName>
    </recommendedName>
</protein>
<dbReference type="Proteomes" id="UP000018460">
    <property type="component" value="Unassembled WGS sequence"/>
</dbReference>
<keyword evidence="2" id="KW-1185">Reference proteome</keyword>
<dbReference type="Pfam" id="PF14539">
    <property type="entry name" value="DUF4442"/>
    <property type="match status" value="1"/>
</dbReference>
<dbReference type="EMBL" id="APQD01000002">
    <property type="protein sequence ID" value="ENV84354.1"/>
    <property type="molecule type" value="Genomic_DNA"/>
</dbReference>
<dbReference type="Gene3D" id="3.10.129.10">
    <property type="entry name" value="Hotdog Thioesterase"/>
    <property type="match status" value="1"/>
</dbReference>
<evidence type="ECO:0008006" key="3">
    <source>
        <dbReference type="Google" id="ProtNLM"/>
    </source>
</evidence>
<evidence type="ECO:0000313" key="1">
    <source>
        <dbReference type="EMBL" id="ENV84354.1"/>
    </source>
</evidence>
<dbReference type="InterPro" id="IPR027961">
    <property type="entry name" value="DUF4442"/>
</dbReference>
<reference evidence="1 2" key="1">
    <citation type="submission" date="2013-02" db="EMBL/GenBank/DDBJ databases">
        <title>The Genome Sequence of Acinetobacter bouvetii CIP 107468.</title>
        <authorList>
            <consortium name="The Broad Institute Genome Sequencing Platform"/>
            <consortium name="The Broad Institute Genome Sequencing Center for Infectious Disease"/>
            <person name="Cerqueira G."/>
            <person name="Feldgarden M."/>
            <person name="Courvalin P."/>
            <person name="Perichon B."/>
            <person name="Grillot-Courvalin C."/>
            <person name="Clermont D."/>
            <person name="Rocha E."/>
            <person name="Yoon E.-J."/>
            <person name="Nemec A."/>
            <person name="Walker B."/>
            <person name="Young S.K."/>
            <person name="Zeng Q."/>
            <person name="Gargeya S."/>
            <person name="Fitzgerald M."/>
            <person name="Haas B."/>
            <person name="Abouelleil A."/>
            <person name="Alvarado L."/>
            <person name="Arachchi H.M."/>
            <person name="Berlin A.M."/>
            <person name="Chapman S.B."/>
            <person name="Dewar J."/>
            <person name="Goldberg J."/>
            <person name="Griggs A."/>
            <person name="Gujja S."/>
            <person name="Hansen M."/>
            <person name="Howarth C."/>
            <person name="Imamovic A."/>
            <person name="Larimer J."/>
            <person name="McCowan C."/>
            <person name="Murphy C."/>
            <person name="Neiman D."/>
            <person name="Pearson M."/>
            <person name="Priest M."/>
            <person name="Roberts A."/>
            <person name="Saif S."/>
            <person name="Shea T."/>
            <person name="Sisk P."/>
            <person name="Sykes S."/>
            <person name="Wortman J."/>
            <person name="Nusbaum C."/>
            <person name="Birren B."/>
        </authorList>
    </citation>
    <scope>NUCLEOTIDE SEQUENCE [LARGE SCALE GENOMIC DNA]</scope>
    <source>
        <strain evidence="1 2">CIP 107468</strain>
    </source>
</reference>
<dbReference type="PATRIC" id="fig|1120925.3.peg.304"/>
<organism evidence="1 2">
    <name type="scientific">Acinetobacter bouvetii DSM 14964 = CIP 107468</name>
    <dbReference type="NCBI Taxonomy" id="1120925"/>
    <lineage>
        <taxon>Bacteria</taxon>
        <taxon>Pseudomonadati</taxon>
        <taxon>Pseudomonadota</taxon>
        <taxon>Gammaproteobacteria</taxon>
        <taxon>Moraxellales</taxon>
        <taxon>Moraxellaceae</taxon>
        <taxon>Acinetobacter</taxon>
    </lineage>
</organism>
<comment type="caution">
    <text evidence="1">The sequence shown here is derived from an EMBL/GenBank/DDBJ whole genome shotgun (WGS) entry which is preliminary data.</text>
</comment>
<accession>N9DNV0</accession>
<dbReference type="eggNOG" id="COG2050">
    <property type="taxonomic scope" value="Bacteria"/>
</dbReference>
<name>N9DNV0_9GAMM</name>
<gene>
    <name evidence="1" type="ORF">F941_00279</name>
</gene>
<proteinExistence type="predicted"/>
<evidence type="ECO:0000313" key="2">
    <source>
        <dbReference type="Proteomes" id="UP000018460"/>
    </source>
</evidence>
<sequence>MRWLSDQCQSFYSVLVWWSDHKKKLTDMSLKQKIMTIPIVSKFLLNHYAPYKGAGIEITKIDLPNYHIRVKMPLTHKNRNIIGVHFGGSLYSMVDPLYMLLLMHHLGSKYIVWDKGANIQFLSPGRGTVYADVRLDFQEIEHIKVLAENYTPVIRNYSLNIFDEAGLRIAEVQKTLYIRRKSSKARK</sequence>
<dbReference type="SUPFAM" id="SSF54637">
    <property type="entry name" value="Thioesterase/thiol ester dehydrase-isomerase"/>
    <property type="match status" value="1"/>
</dbReference>